<feature type="coiled-coil region" evidence="1">
    <location>
        <begin position="27"/>
        <end position="80"/>
    </location>
</feature>
<keyword evidence="3" id="KW-1133">Transmembrane helix</keyword>
<accession>A0A918MWH8</accession>
<organism evidence="4 5">
    <name type="scientific">Alteromonas halophila</name>
    <dbReference type="NCBI Taxonomy" id="516698"/>
    <lineage>
        <taxon>Bacteria</taxon>
        <taxon>Pseudomonadati</taxon>
        <taxon>Pseudomonadota</taxon>
        <taxon>Gammaproteobacteria</taxon>
        <taxon>Alteromonadales</taxon>
        <taxon>Alteromonadaceae</taxon>
        <taxon>Alteromonas/Salinimonas group</taxon>
        <taxon>Alteromonas</taxon>
    </lineage>
</organism>
<feature type="transmembrane region" description="Helical" evidence="3">
    <location>
        <begin position="6"/>
        <end position="25"/>
    </location>
</feature>
<evidence type="ECO:0008006" key="6">
    <source>
        <dbReference type="Google" id="ProtNLM"/>
    </source>
</evidence>
<evidence type="ECO:0000256" key="1">
    <source>
        <dbReference type="SAM" id="Coils"/>
    </source>
</evidence>
<dbReference type="Pfam" id="PF06295">
    <property type="entry name" value="ZapG-like"/>
    <property type="match status" value="1"/>
</dbReference>
<proteinExistence type="predicted"/>
<dbReference type="Proteomes" id="UP000631300">
    <property type="component" value="Unassembled WGS sequence"/>
</dbReference>
<reference evidence="4" key="2">
    <citation type="submission" date="2020-09" db="EMBL/GenBank/DDBJ databases">
        <authorList>
            <person name="Sun Q."/>
            <person name="Kim S."/>
        </authorList>
    </citation>
    <scope>NUCLEOTIDE SEQUENCE</scope>
    <source>
        <strain evidence="4">KCTC 22164</strain>
    </source>
</reference>
<dbReference type="InterPro" id="IPR009386">
    <property type="entry name" value="ZapG-like"/>
</dbReference>
<comment type="caution">
    <text evidence="4">The sequence shown here is derived from an EMBL/GenBank/DDBJ whole genome shotgun (WGS) entry which is preliminary data.</text>
</comment>
<evidence type="ECO:0000256" key="2">
    <source>
        <dbReference type="SAM" id="MobiDB-lite"/>
    </source>
</evidence>
<keyword evidence="1" id="KW-0175">Coiled coil</keyword>
<protein>
    <recommendedName>
        <fullName evidence="6">DUF1043 family protein</fullName>
    </recommendedName>
</protein>
<sequence length="147" mass="16084">MDVIIPLALLVVGLIIGFFVARYIYTKSSSQQAVEIAEKNVKELMAQQADHHIHQTRQSLSAIESQCQTLRQQVEEYEALLGPNADEDTPGVPFYGEQASSYLRNNLQGKEKAKPAHVADTQPRDFAKEGSGLFVGGNSQPAADKKG</sequence>
<evidence type="ECO:0000313" key="5">
    <source>
        <dbReference type="Proteomes" id="UP000631300"/>
    </source>
</evidence>
<dbReference type="RefSeq" id="WP_189404516.1">
    <property type="nucleotide sequence ID" value="NZ_BMXP01000002.1"/>
</dbReference>
<reference evidence="4" key="1">
    <citation type="journal article" date="2014" name="Int. J. Syst. Evol. Microbiol.">
        <title>Complete genome sequence of Corynebacterium casei LMG S-19264T (=DSM 44701T), isolated from a smear-ripened cheese.</title>
        <authorList>
            <consortium name="US DOE Joint Genome Institute (JGI-PGF)"/>
            <person name="Walter F."/>
            <person name="Albersmeier A."/>
            <person name="Kalinowski J."/>
            <person name="Ruckert C."/>
        </authorList>
    </citation>
    <scope>NUCLEOTIDE SEQUENCE</scope>
    <source>
        <strain evidence="4">KCTC 22164</strain>
    </source>
</reference>
<feature type="region of interest" description="Disordered" evidence="2">
    <location>
        <begin position="105"/>
        <end position="147"/>
    </location>
</feature>
<name>A0A918MWH8_9ALTE</name>
<dbReference type="AlphaFoldDB" id="A0A918MWH8"/>
<evidence type="ECO:0000256" key="3">
    <source>
        <dbReference type="SAM" id="Phobius"/>
    </source>
</evidence>
<keyword evidence="5" id="KW-1185">Reference proteome</keyword>
<evidence type="ECO:0000313" key="4">
    <source>
        <dbReference type="EMBL" id="GGW81113.1"/>
    </source>
</evidence>
<keyword evidence="3" id="KW-0812">Transmembrane</keyword>
<gene>
    <name evidence="4" type="ORF">GCM10007391_12790</name>
</gene>
<dbReference type="EMBL" id="BMXP01000002">
    <property type="protein sequence ID" value="GGW81113.1"/>
    <property type="molecule type" value="Genomic_DNA"/>
</dbReference>
<keyword evidence="3" id="KW-0472">Membrane</keyword>